<keyword evidence="1" id="KW-0812">Transmembrane</keyword>
<dbReference type="EMBL" id="LVJZ01000003">
    <property type="protein sequence ID" value="ODB95808.1"/>
    <property type="molecule type" value="Genomic_DNA"/>
</dbReference>
<dbReference type="InterPro" id="IPR034122">
    <property type="entry name" value="Retropepsin-like_bacterial"/>
</dbReference>
<sequence>MSEQQNFGRWMIIAAWVLMLAMLTLLFSQWLERQNNPNRQLSVTTNLQGESSVVLKRNRAGHYVAPGKINGVDVVYLLDTGATLVAVSSSLAEKAGLQPGAPSQSRTANGVVRSWLTEIDQLQLGPITMQNVKASILPNMPAHEVLLGMSFLKHLKLQQQGDELEISLPE</sequence>
<dbReference type="InterPro" id="IPR011969">
    <property type="entry name" value="Clan_AA_Asp_peptidase_C"/>
</dbReference>
<gene>
    <name evidence="2" type="ORF">A3196_02995</name>
</gene>
<evidence type="ECO:0000313" key="3">
    <source>
        <dbReference type="Proteomes" id="UP000094849"/>
    </source>
</evidence>
<protein>
    <submittedName>
        <fullName evidence="2">Aspartyl protease</fullName>
    </submittedName>
</protein>
<evidence type="ECO:0000256" key="1">
    <source>
        <dbReference type="SAM" id="Phobius"/>
    </source>
</evidence>
<keyword evidence="2" id="KW-0378">Hydrolase</keyword>
<feature type="transmembrane region" description="Helical" evidence="1">
    <location>
        <begin position="12"/>
        <end position="31"/>
    </location>
</feature>
<dbReference type="NCBIfam" id="TIGR02281">
    <property type="entry name" value="clan_AA_DTGA"/>
    <property type="match status" value="1"/>
</dbReference>
<dbReference type="GO" id="GO:0006508">
    <property type="term" value="P:proteolysis"/>
    <property type="evidence" value="ECO:0007669"/>
    <property type="project" value="UniProtKB-KW"/>
</dbReference>
<dbReference type="Proteomes" id="UP000094849">
    <property type="component" value="Unassembled WGS sequence"/>
</dbReference>
<organism evidence="2 3">
    <name type="scientific">Candidatus Thiodiazotropha endoloripes</name>
    <dbReference type="NCBI Taxonomy" id="1818881"/>
    <lineage>
        <taxon>Bacteria</taxon>
        <taxon>Pseudomonadati</taxon>
        <taxon>Pseudomonadota</taxon>
        <taxon>Gammaproteobacteria</taxon>
        <taxon>Chromatiales</taxon>
        <taxon>Sedimenticolaceae</taxon>
        <taxon>Candidatus Thiodiazotropha</taxon>
    </lineage>
</organism>
<evidence type="ECO:0000313" key="2">
    <source>
        <dbReference type="EMBL" id="ODB95808.1"/>
    </source>
</evidence>
<dbReference type="InterPro" id="IPR021109">
    <property type="entry name" value="Peptidase_aspartic_dom_sf"/>
</dbReference>
<dbReference type="GO" id="GO:0008233">
    <property type="term" value="F:peptidase activity"/>
    <property type="evidence" value="ECO:0007669"/>
    <property type="project" value="UniProtKB-KW"/>
</dbReference>
<name>A0A1E2UM30_9GAMM</name>
<dbReference type="RefSeq" id="WP_069003465.1">
    <property type="nucleotide sequence ID" value="NZ_LVJW01000006.1"/>
</dbReference>
<dbReference type="CDD" id="cd05483">
    <property type="entry name" value="retropepsin_like_bacteria"/>
    <property type="match status" value="1"/>
</dbReference>
<dbReference type="AlphaFoldDB" id="A0A1E2UM30"/>
<keyword evidence="1" id="KW-0472">Membrane</keyword>
<reference evidence="2 3" key="1">
    <citation type="submission" date="2016-03" db="EMBL/GenBank/DDBJ databases">
        <title>Chemosynthetic sulphur-oxidizing symbionts of marine invertebrate animals are capable of nitrogen fixation.</title>
        <authorList>
            <person name="Petersen J.M."/>
            <person name="Kemper A."/>
            <person name="Gruber-Vodicka H."/>
            <person name="Cardini U."/>
            <person name="Geest Mvander."/>
            <person name="Kleiner M."/>
            <person name="Bulgheresi S."/>
            <person name="Fussmann M."/>
            <person name="Herbold C."/>
            <person name="Seah B.K.B."/>
            <person name="Antony C.Paul."/>
            <person name="Liu D."/>
            <person name="Belitz A."/>
            <person name="Weber M."/>
        </authorList>
    </citation>
    <scope>NUCLEOTIDE SEQUENCE [LARGE SCALE GENOMIC DNA]</scope>
    <source>
        <strain evidence="2">G_D</strain>
    </source>
</reference>
<accession>A0A1E2UM30</accession>
<dbReference type="Gene3D" id="2.40.70.10">
    <property type="entry name" value="Acid Proteases"/>
    <property type="match status" value="1"/>
</dbReference>
<comment type="caution">
    <text evidence="2">The sequence shown here is derived from an EMBL/GenBank/DDBJ whole genome shotgun (WGS) entry which is preliminary data.</text>
</comment>
<dbReference type="Pfam" id="PF13975">
    <property type="entry name" value="gag-asp_proteas"/>
    <property type="match status" value="1"/>
</dbReference>
<keyword evidence="1" id="KW-1133">Transmembrane helix</keyword>
<dbReference type="SUPFAM" id="SSF50630">
    <property type="entry name" value="Acid proteases"/>
    <property type="match status" value="1"/>
</dbReference>
<keyword evidence="3" id="KW-1185">Reference proteome</keyword>
<dbReference type="STRING" id="1818881.A3196_02995"/>
<proteinExistence type="predicted"/>
<keyword evidence="2" id="KW-0645">Protease</keyword>